<evidence type="ECO:0000256" key="7">
    <source>
        <dbReference type="ARBA" id="ARBA00023160"/>
    </source>
</evidence>
<keyword evidence="2 8" id="KW-0808">Transferase</keyword>
<dbReference type="Pfam" id="PF01648">
    <property type="entry name" value="ACPS"/>
    <property type="match status" value="1"/>
</dbReference>
<dbReference type="GO" id="GO:0006633">
    <property type="term" value="P:fatty acid biosynthetic process"/>
    <property type="evidence" value="ECO:0007669"/>
    <property type="project" value="UniProtKB-UniRule"/>
</dbReference>
<protein>
    <recommendedName>
        <fullName evidence="8">Holo-[acyl-carrier-protein] synthase</fullName>
        <shortName evidence="8">Holo-ACP synthase</shortName>
        <ecNumber evidence="8">2.7.8.7</ecNumber>
    </recommendedName>
    <alternativeName>
        <fullName evidence="8">4'-phosphopantetheinyl transferase AcpS</fullName>
    </alternativeName>
</protein>
<dbReference type="InterPro" id="IPR004568">
    <property type="entry name" value="Ppantetheine-prot_Trfase_dom"/>
</dbReference>
<dbReference type="NCBIfam" id="TIGR00516">
    <property type="entry name" value="acpS"/>
    <property type="match status" value="1"/>
</dbReference>
<evidence type="ECO:0000313" key="10">
    <source>
        <dbReference type="EMBL" id="PTW00524.1"/>
    </source>
</evidence>
<dbReference type="AlphaFoldDB" id="A0A2T5RMC5"/>
<keyword evidence="5 8" id="KW-0460">Magnesium</keyword>
<keyword evidence="7 8" id="KW-0275">Fatty acid biosynthesis</keyword>
<name>A0A2T5RMC5_9FIRM</name>
<reference evidence="10 11" key="1">
    <citation type="submission" date="2018-04" db="EMBL/GenBank/DDBJ databases">
        <title>Subsurface microbial communities from deep shales in Ohio and West Virginia, USA.</title>
        <authorList>
            <person name="Wrighton K."/>
        </authorList>
    </citation>
    <scope>NUCLEOTIDE SEQUENCE [LARGE SCALE GENOMIC DNA]</scope>
    <source>
        <strain evidence="10 11">WC1</strain>
    </source>
</reference>
<evidence type="ECO:0000256" key="5">
    <source>
        <dbReference type="ARBA" id="ARBA00022842"/>
    </source>
</evidence>
<dbReference type="SUPFAM" id="SSF56214">
    <property type="entry name" value="4'-phosphopantetheinyl transferase"/>
    <property type="match status" value="1"/>
</dbReference>
<feature type="domain" description="4'-phosphopantetheinyl transferase" evidence="9">
    <location>
        <begin position="5"/>
        <end position="115"/>
    </location>
</feature>
<dbReference type="EMBL" id="QAXS01000007">
    <property type="protein sequence ID" value="PTW00524.1"/>
    <property type="molecule type" value="Genomic_DNA"/>
</dbReference>
<dbReference type="InterPro" id="IPR002582">
    <property type="entry name" value="ACPS"/>
</dbReference>
<dbReference type="GO" id="GO:0000287">
    <property type="term" value="F:magnesium ion binding"/>
    <property type="evidence" value="ECO:0007669"/>
    <property type="project" value="UniProtKB-UniRule"/>
</dbReference>
<evidence type="ECO:0000256" key="3">
    <source>
        <dbReference type="ARBA" id="ARBA00022723"/>
    </source>
</evidence>
<dbReference type="GO" id="GO:0008897">
    <property type="term" value="F:holo-[acyl-carrier-protein] synthase activity"/>
    <property type="evidence" value="ECO:0007669"/>
    <property type="project" value="UniProtKB-UniRule"/>
</dbReference>
<dbReference type="InterPro" id="IPR008278">
    <property type="entry name" value="4-PPantetheinyl_Trfase_dom"/>
</dbReference>
<comment type="catalytic activity">
    <reaction evidence="8">
        <text>apo-[ACP] + CoA = holo-[ACP] + adenosine 3',5'-bisphosphate + H(+)</text>
        <dbReference type="Rhea" id="RHEA:12068"/>
        <dbReference type="Rhea" id="RHEA-COMP:9685"/>
        <dbReference type="Rhea" id="RHEA-COMP:9690"/>
        <dbReference type="ChEBI" id="CHEBI:15378"/>
        <dbReference type="ChEBI" id="CHEBI:29999"/>
        <dbReference type="ChEBI" id="CHEBI:57287"/>
        <dbReference type="ChEBI" id="CHEBI:58343"/>
        <dbReference type="ChEBI" id="CHEBI:64479"/>
        <dbReference type="EC" id="2.7.8.7"/>
    </reaction>
</comment>
<keyword evidence="6 8" id="KW-0443">Lipid metabolism</keyword>
<comment type="subcellular location">
    <subcellularLocation>
        <location evidence="8">Cytoplasm</location>
    </subcellularLocation>
</comment>
<dbReference type="OrthoDB" id="517356at2"/>
<keyword evidence="8" id="KW-0963">Cytoplasm</keyword>
<evidence type="ECO:0000259" key="9">
    <source>
        <dbReference type="Pfam" id="PF01648"/>
    </source>
</evidence>
<keyword evidence="4 8" id="KW-0276">Fatty acid metabolism</keyword>
<evidence type="ECO:0000256" key="6">
    <source>
        <dbReference type="ARBA" id="ARBA00023098"/>
    </source>
</evidence>
<dbReference type="Proteomes" id="UP000244089">
    <property type="component" value="Unassembled WGS sequence"/>
</dbReference>
<organism evidence="10 11">
    <name type="scientific">Halanaerobium saccharolyticum</name>
    <dbReference type="NCBI Taxonomy" id="43595"/>
    <lineage>
        <taxon>Bacteria</taxon>
        <taxon>Bacillati</taxon>
        <taxon>Bacillota</taxon>
        <taxon>Clostridia</taxon>
        <taxon>Halanaerobiales</taxon>
        <taxon>Halanaerobiaceae</taxon>
        <taxon>Halanaerobium</taxon>
    </lineage>
</organism>
<accession>A0A2T5RMC5</accession>
<feature type="binding site" evidence="8">
    <location>
        <position position="57"/>
    </location>
    <ligand>
        <name>Mg(2+)</name>
        <dbReference type="ChEBI" id="CHEBI:18420"/>
    </ligand>
</feature>
<feature type="binding site" evidence="8">
    <location>
        <position position="8"/>
    </location>
    <ligand>
        <name>Mg(2+)</name>
        <dbReference type="ChEBI" id="CHEBI:18420"/>
    </ligand>
</feature>
<comment type="cofactor">
    <cofactor evidence="8">
        <name>Mg(2+)</name>
        <dbReference type="ChEBI" id="CHEBI:18420"/>
    </cofactor>
</comment>
<dbReference type="HAMAP" id="MF_00101">
    <property type="entry name" value="AcpS"/>
    <property type="match status" value="1"/>
</dbReference>
<dbReference type="Gene3D" id="3.90.470.20">
    <property type="entry name" value="4'-phosphopantetheinyl transferase domain"/>
    <property type="match status" value="1"/>
</dbReference>
<evidence type="ECO:0000256" key="8">
    <source>
        <dbReference type="HAMAP-Rule" id="MF_00101"/>
    </source>
</evidence>
<keyword evidence="3 8" id="KW-0479">Metal-binding</keyword>
<dbReference type="InterPro" id="IPR037143">
    <property type="entry name" value="4-PPantetheinyl_Trfase_dom_sf"/>
</dbReference>
<dbReference type="EC" id="2.7.8.7" evidence="8"/>
<dbReference type="GO" id="GO:0005737">
    <property type="term" value="C:cytoplasm"/>
    <property type="evidence" value="ECO:0007669"/>
    <property type="project" value="UniProtKB-SubCell"/>
</dbReference>
<evidence type="ECO:0000256" key="1">
    <source>
        <dbReference type="ARBA" id="ARBA00022516"/>
    </source>
</evidence>
<dbReference type="RefSeq" id="WP_108139048.1">
    <property type="nucleotide sequence ID" value="NZ_QAXS01000007.1"/>
</dbReference>
<sequence length="126" mass="14019">MILGTGIDLVKNSRIKDLIEKYEDRFLKKIYTEAEIRYCQQKINSAPPFAARFAAKEAVLKALGTGMRNNSWQDIEVLNDKLGKPEVKLSGSTAVRAQELGVSSIFISISHEKDFSIAQVVMEGAE</sequence>
<proteinExistence type="inferred from homology"/>
<evidence type="ECO:0000256" key="2">
    <source>
        <dbReference type="ARBA" id="ARBA00022679"/>
    </source>
</evidence>
<evidence type="ECO:0000256" key="4">
    <source>
        <dbReference type="ARBA" id="ARBA00022832"/>
    </source>
</evidence>
<comment type="similarity">
    <text evidence="8">Belongs to the P-Pant transferase superfamily. AcpS family.</text>
</comment>
<keyword evidence="1 8" id="KW-0444">Lipid biosynthesis</keyword>
<comment type="function">
    <text evidence="8">Transfers the 4'-phosphopantetheine moiety from coenzyme A to a Ser of acyl-carrier-protein.</text>
</comment>
<gene>
    <name evidence="8" type="primary">acpS</name>
    <name evidence="10" type="ORF">C8C76_10783</name>
</gene>
<comment type="caution">
    <text evidence="10">The sequence shown here is derived from an EMBL/GenBank/DDBJ whole genome shotgun (WGS) entry which is preliminary data.</text>
</comment>
<evidence type="ECO:0000313" key="11">
    <source>
        <dbReference type="Proteomes" id="UP000244089"/>
    </source>
</evidence>
<dbReference type="NCBIfam" id="TIGR00556">
    <property type="entry name" value="pantethn_trn"/>
    <property type="match status" value="1"/>
</dbReference>